<dbReference type="AlphaFoldDB" id="A0A836HJP8"/>
<evidence type="ECO:0000256" key="1">
    <source>
        <dbReference type="SAM" id="MobiDB-lite"/>
    </source>
</evidence>
<keyword evidence="4" id="KW-1185">Reference proteome</keyword>
<keyword evidence="2" id="KW-0812">Transmembrane</keyword>
<dbReference type="KEGG" id="lmat:92517309"/>
<dbReference type="OrthoDB" id="265237at2759"/>
<feature type="transmembrane region" description="Helical" evidence="2">
    <location>
        <begin position="157"/>
        <end position="181"/>
    </location>
</feature>
<reference evidence="4" key="1">
    <citation type="journal article" date="2021" name="Microbiol. Resour. Announc.">
        <title>LGAAP: Leishmaniinae Genome Assembly and Annotation Pipeline.</title>
        <authorList>
            <person name="Almutairi H."/>
            <person name="Urbaniak M.D."/>
            <person name="Bates M.D."/>
            <person name="Jariyapan N."/>
            <person name="Kwakye-Nuako G."/>
            <person name="Thomaz-Soccol V."/>
            <person name="Al-Salem W.S."/>
            <person name="Dillon R.J."/>
            <person name="Bates P.A."/>
            <person name="Gatherer D."/>
        </authorList>
    </citation>
    <scope>NUCLEOTIDE SEQUENCE [LARGE SCALE GENOMIC DNA]</scope>
</reference>
<comment type="caution">
    <text evidence="3">The sequence shown here is derived from an EMBL/GenBank/DDBJ whole genome shotgun (WGS) entry which is preliminary data.</text>
</comment>
<dbReference type="Proteomes" id="UP000673552">
    <property type="component" value="Unassembled WGS sequence"/>
</dbReference>
<proteinExistence type="predicted"/>
<gene>
    <name evidence="3" type="ORF">LSCM1_07427</name>
</gene>
<protein>
    <submittedName>
        <fullName evidence="3">Uncharacterized protein</fullName>
    </submittedName>
</protein>
<organism evidence="3 4">
    <name type="scientific">Leishmania martiniquensis</name>
    <dbReference type="NCBI Taxonomy" id="1580590"/>
    <lineage>
        <taxon>Eukaryota</taxon>
        <taxon>Discoba</taxon>
        <taxon>Euglenozoa</taxon>
        <taxon>Kinetoplastea</taxon>
        <taxon>Metakinetoplastina</taxon>
        <taxon>Trypanosomatida</taxon>
        <taxon>Trypanosomatidae</taxon>
        <taxon>Leishmaniinae</taxon>
        <taxon>Leishmania</taxon>
    </lineage>
</organism>
<evidence type="ECO:0000313" key="4">
    <source>
        <dbReference type="Proteomes" id="UP000673552"/>
    </source>
</evidence>
<dbReference type="RefSeq" id="XP_067181404.1">
    <property type="nucleotide sequence ID" value="XM_067324797.1"/>
</dbReference>
<evidence type="ECO:0000313" key="3">
    <source>
        <dbReference type="EMBL" id="KAG5487472.1"/>
    </source>
</evidence>
<dbReference type="SMR" id="A0A836HJP8"/>
<accession>A0A836HJP8</accession>
<keyword evidence="2" id="KW-1133">Transmembrane helix</keyword>
<dbReference type="EMBL" id="JAFEUZ010000004">
    <property type="protein sequence ID" value="KAG5487472.1"/>
    <property type="molecule type" value="Genomic_DNA"/>
</dbReference>
<name>A0A836HJP8_9TRYP</name>
<feature type="compositionally biased region" description="Low complexity" evidence="1">
    <location>
        <begin position="217"/>
        <end position="246"/>
    </location>
</feature>
<evidence type="ECO:0000256" key="2">
    <source>
        <dbReference type="SAM" id="Phobius"/>
    </source>
</evidence>
<feature type="region of interest" description="Disordered" evidence="1">
    <location>
        <begin position="202"/>
        <end position="264"/>
    </location>
</feature>
<sequence>MVSLLALSVHADIITFVTDSVTVTPSGGSSVSMLAAACSAEKSGAGPVSLPATRDASALYTAMSSKGFKEVYVSAMYTAVEYGSLWMWQSIDSLIVLSQSWAPGYPKGDEAVKYAVYSSDLGGLVNVDGTRPLAVGCSYDNSPPPDSGTGDKKDFPWWSILLIVLGVALGVGIGVTCYCCYCCKKERDSVDVLTDRAPVKGEASVRTTGSHEERSARATAARSGSSHSDSESDAVSSTSRSFSQQSHKTSVTEGAPNAKGGVHE</sequence>
<keyword evidence="2" id="KW-0472">Membrane</keyword>
<reference evidence="4" key="2">
    <citation type="journal article" date="2021" name="Sci. Data">
        <title>Chromosome-scale genome sequencing, assembly and annotation of six genomes from subfamily Leishmaniinae.</title>
        <authorList>
            <person name="Almutairi H."/>
            <person name="Urbaniak M.D."/>
            <person name="Bates M.D."/>
            <person name="Jariyapan N."/>
            <person name="Kwakye-Nuako G."/>
            <person name="Thomaz Soccol V."/>
            <person name="Al-Salem W.S."/>
            <person name="Dillon R.J."/>
            <person name="Bates P.A."/>
            <person name="Gatherer D."/>
        </authorList>
    </citation>
    <scope>NUCLEOTIDE SEQUENCE [LARGE SCALE GENOMIC DNA]</scope>
</reference>
<dbReference type="GeneID" id="92517309"/>